<proteinExistence type="predicted"/>
<evidence type="ECO:0000313" key="2">
    <source>
        <dbReference type="Proteomes" id="UP000265520"/>
    </source>
</evidence>
<organism evidence="1 2">
    <name type="scientific">Trifolium medium</name>
    <dbReference type="NCBI Taxonomy" id="97028"/>
    <lineage>
        <taxon>Eukaryota</taxon>
        <taxon>Viridiplantae</taxon>
        <taxon>Streptophyta</taxon>
        <taxon>Embryophyta</taxon>
        <taxon>Tracheophyta</taxon>
        <taxon>Spermatophyta</taxon>
        <taxon>Magnoliopsida</taxon>
        <taxon>eudicotyledons</taxon>
        <taxon>Gunneridae</taxon>
        <taxon>Pentapetalae</taxon>
        <taxon>rosids</taxon>
        <taxon>fabids</taxon>
        <taxon>Fabales</taxon>
        <taxon>Fabaceae</taxon>
        <taxon>Papilionoideae</taxon>
        <taxon>50 kb inversion clade</taxon>
        <taxon>NPAAA clade</taxon>
        <taxon>Hologalegina</taxon>
        <taxon>IRL clade</taxon>
        <taxon>Trifolieae</taxon>
        <taxon>Trifolium</taxon>
    </lineage>
</organism>
<dbReference type="Proteomes" id="UP000265520">
    <property type="component" value="Unassembled WGS sequence"/>
</dbReference>
<reference evidence="1 2" key="1">
    <citation type="journal article" date="2018" name="Front. Plant Sci.">
        <title>Red Clover (Trifolium pratense) and Zigzag Clover (T. medium) - A Picture of Genomic Similarities and Differences.</title>
        <authorList>
            <person name="Dluhosova J."/>
            <person name="Istvanek J."/>
            <person name="Nedelnik J."/>
            <person name="Repkova J."/>
        </authorList>
    </citation>
    <scope>NUCLEOTIDE SEQUENCE [LARGE SCALE GENOMIC DNA]</scope>
    <source>
        <strain evidence="2">cv. 10/8</strain>
        <tissue evidence="1">Leaf</tissue>
    </source>
</reference>
<dbReference type="EMBL" id="LXQA010983838">
    <property type="protein sequence ID" value="MCI79903.1"/>
    <property type="molecule type" value="Genomic_DNA"/>
</dbReference>
<comment type="caution">
    <text evidence="1">The sequence shown here is derived from an EMBL/GenBank/DDBJ whole genome shotgun (WGS) entry which is preliminary data.</text>
</comment>
<accession>A0A392UXI1</accession>
<keyword evidence="2" id="KW-1185">Reference proteome</keyword>
<feature type="non-terminal residue" evidence="1">
    <location>
        <position position="1"/>
    </location>
</feature>
<sequence length="73" mass="8473">GVGSVDDKALRQRRRNGVRLWTVDDVRRITMDGNGQWTVDDCGRHTTDNSGWRWPVDLSREEERTNNKALSFN</sequence>
<evidence type="ECO:0000313" key="1">
    <source>
        <dbReference type="EMBL" id="MCI79903.1"/>
    </source>
</evidence>
<protein>
    <submittedName>
        <fullName evidence="1">Uncharacterized protein</fullName>
    </submittedName>
</protein>
<name>A0A392UXI1_9FABA</name>
<dbReference type="AlphaFoldDB" id="A0A392UXI1"/>